<evidence type="ECO:0000313" key="3">
    <source>
        <dbReference type="Proteomes" id="UP001276840"/>
    </source>
</evidence>
<dbReference type="EMBL" id="JAVIJF010000004">
    <property type="protein sequence ID" value="MDX8524113.1"/>
    <property type="molecule type" value="Genomic_DNA"/>
</dbReference>
<dbReference type="InterPro" id="IPR001633">
    <property type="entry name" value="EAL_dom"/>
</dbReference>
<dbReference type="PROSITE" id="PS50883">
    <property type="entry name" value="EAL"/>
    <property type="match status" value="1"/>
</dbReference>
<sequence length="324" mass="35569">MPITPPLQVDGAEIVIGASIGAALVPDGAADIDSLLKCADLALYRAKQSDKGTFRWFEAGMDMRQRERRALEIELRGAEIEREFELHCQPIIRTQTGKLRGFEALLRWQNPRRGMVSPADFIPIAEETGKLDELGRWVFAMACREDWPWPRDLVLSVNVSPVQFRKGNLVGGGLALAGSGLEAHQLEIEITESVLLAESSTNLAILKQLRSLGVRIALDDFGTGYSSLSYLRQFPFNGLKIDRSFVREIGRCPESLAIVRAVIGLGTNLGIDTTAEAVETVVQLEALRAEKCGELQGFLFSPPVARKSVASIIGAYFEETSRLA</sequence>
<proteinExistence type="predicted"/>
<dbReference type="InterPro" id="IPR043128">
    <property type="entry name" value="Rev_trsase/Diguanyl_cyclase"/>
</dbReference>
<dbReference type="InterPro" id="IPR052155">
    <property type="entry name" value="Biofilm_reg_signaling"/>
</dbReference>
<dbReference type="Gene3D" id="3.30.70.270">
    <property type="match status" value="1"/>
</dbReference>
<dbReference type="PANTHER" id="PTHR44757:SF2">
    <property type="entry name" value="BIOFILM ARCHITECTURE MAINTENANCE PROTEIN MBAA"/>
    <property type="match status" value="1"/>
</dbReference>
<protein>
    <submittedName>
        <fullName evidence="2">GGDEF domain-containing phosphodiesterase</fullName>
        <ecNumber evidence="2">3.1.4.52</ecNumber>
    </submittedName>
</protein>
<evidence type="ECO:0000313" key="2">
    <source>
        <dbReference type="EMBL" id="MDX8524113.1"/>
    </source>
</evidence>
<comment type="caution">
    <text evidence="2">The sequence shown here is derived from an EMBL/GenBank/DDBJ whole genome shotgun (WGS) entry which is preliminary data.</text>
</comment>
<accession>A0ABU4ZJA3</accession>
<dbReference type="Gene3D" id="3.20.20.450">
    <property type="entry name" value="EAL domain"/>
    <property type="match status" value="1"/>
</dbReference>
<organism evidence="2 3">
    <name type="scientific">Mesorhizobium montanum</name>
    <dbReference type="NCBI Taxonomy" id="3072323"/>
    <lineage>
        <taxon>Bacteria</taxon>
        <taxon>Pseudomonadati</taxon>
        <taxon>Pseudomonadota</taxon>
        <taxon>Alphaproteobacteria</taxon>
        <taxon>Hyphomicrobiales</taxon>
        <taxon>Phyllobacteriaceae</taxon>
        <taxon>Mesorhizobium</taxon>
    </lineage>
</organism>
<dbReference type="Pfam" id="PF00563">
    <property type="entry name" value="EAL"/>
    <property type="match status" value="1"/>
</dbReference>
<keyword evidence="2" id="KW-0378">Hydrolase</keyword>
<dbReference type="CDD" id="cd01948">
    <property type="entry name" value="EAL"/>
    <property type="match status" value="1"/>
</dbReference>
<dbReference type="SMART" id="SM00052">
    <property type="entry name" value="EAL"/>
    <property type="match status" value="1"/>
</dbReference>
<dbReference type="PANTHER" id="PTHR44757">
    <property type="entry name" value="DIGUANYLATE CYCLASE DGCP"/>
    <property type="match status" value="1"/>
</dbReference>
<gene>
    <name evidence="2" type="ORF">RFM68_06315</name>
</gene>
<evidence type="ECO:0000259" key="1">
    <source>
        <dbReference type="PROSITE" id="PS50883"/>
    </source>
</evidence>
<dbReference type="Proteomes" id="UP001276840">
    <property type="component" value="Unassembled WGS sequence"/>
</dbReference>
<dbReference type="EC" id="3.1.4.52" evidence="2"/>
<dbReference type="SUPFAM" id="SSF141868">
    <property type="entry name" value="EAL domain-like"/>
    <property type="match status" value="1"/>
</dbReference>
<reference evidence="2 3" key="1">
    <citation type="submission" date="2023-08" db="EMBL/GenBank/DDBJ databases">
        <title>Implementing the SeqCode for naming new Mesorhizobium species isolated from Vachellia karroo root nodules.</title>
        <authorList>
            <person name="Van Lill M."/>
        </authorList>
    </citation>
    <scope>NUCLEOTIDE SEQUENCE [LARGE SCALE GENOMIC DNA]</scope>
    <source>
        <strain evidence="2 3">MSK 1335</strain>
    </source>
</reference>
<dbReference type="InterPro" id="IPR035919">
    <property type="entry name" value="EAL_sf"/>
</dbReference>
<keyword evidence="3" id="KW-1185">Reference proteome</keyword>
<dbReference type="GO" id="GO:0071111">
    <property type="term" value="F:cyclic-guanylate-specific phosphodiesterase activity"/>
    <property type="evidence" value="ECO:0007669"/>
    <property type="project" value="UniProtKB-EC"/>
</dbReference>
<dbReference type="InterPro" id="IPR029787">
    <property type="entry name" value="Nucleotide_cyclase"/>
</dbReference>
<feature type="domain" description="EAL" evidence="1">
    <location>
        <begin position="68"/>
        <end position="317"/>
    </location>
</feature>
<name>A0ABU4ZJA3_9HYPH</name>
<dbReference type="SUPFAM" id="SSF55073">
    <property type="entry name" value="Nucleotide cyclase"/>
    <property type="match status" value="1"/>
</dbReference>